<accession>A0A6G1J839</accession>
<evidence type="ECO:0000313" key="3">
    <source>
        <dbReference type="Proteomes" id="UP000799291"/>
    </source>
</evidence>
<name>A0A6G1J839_9PLEO</name>
<dbReference type="Proteomes" id="UP000799291">
    <property type="component" value="Unassembled WGS sequence"/>
</dbReference>
<reference evidence="2" key="1">
    <citation type="journal article" date="2020" name="Stud. Mycol.">
        <title>101 Dothideomycetes genomes: a test case for predicting lifestyles and emergence of pathogens.</title>
        <authorList>
            <person name="Haridas S."/>
            <person name="Albert R."/>
            <person name="Binder M."/>
            <person name="Bloem J."/>
            <person name="Labutti K."/>
            <person name="Salamov A."/>
            <person name="Andreopoulos B."/>
            <person name="Baker S."/>
            <person name="Barry K."/>
            <person name="Bills G."/>
            <person name="Bluhm B."/>
            <person name="Cannon C."/>
            <person name="Castanera R."/>
            <person name="Culley D."/>
            <person name="Daum C."/>
            <person name="Ezra D."/>
            <person name="Gonzalez J."/>
            <person name="Henrissat B."/>
            <person name="Kuo A."/>
            <person name="Liang C."/>
            <person name="Lipzen A."/>
            <person name="Lutzoni F."/>
            <person name="Magnuson J."/>
            <person name="Mondo S."/>
            <person name="Nolan M."/>
            <person name="Ohm R."/>
            <person name="Pangilinan J."/>
            <person name="Park H.-J."/>
            <person name="Ramirez L."/>
            <person name="Alfaro M."/>
            <person name="Sun H."/>
            <person name="Tritt A."/>
            <person name="Yoshinaga Y."/>
            <person name="Zwiers L.-H."/>
            <person name="Turgeon B."/>
            <person name="Goodwin S."/>
            <person name="Spatafora J."/>
            <person name="Crous P."/>
            <person name="Grigoriev I."/>
        </authorList>
    </citation>
    <scope>NUCLEOTIDE SEQUENCE</scope>
    <source>
        <strain evidence="2">CBS 122367</strain>
    </source>
</reference>
<evidence type="ECO:0000256" key="1">
    <source>
        <dbReference type="SAM" id="MobiDB-lite"/>
    </source>
</evidence>
<keyword evidence="3" id="KW-1185">Reference proteome</keyword>
<evidence type="ECO:0000313" key="2">
    <source>
        <dbReference type="EMBL" id="KAF2686724.1"/>
    </source>
</evidence>
<dbReference type="EMBL" id="MU005576">
    <property type="protein sequence ID" value="KAF2686724.1"/>
    <property type="molecule type" value="Genomic_DNA"/>
</dbReference>
<proteinExistence type="predicted"/>
<organism evidence="2 3">
    <name type="scientific">Lentithecium fluviatile CBS 122367</name>
    <dbReference type="NCBI Taxonomy" id="1168545"/>
    <lineage>
        <taxon>Eukaryota</taxon>
        <taxon>Fungi</taxon>
        <taxon>Dikarya</taxon>
        <taxon>Ascomycota</taxon>
        <taxon>Pezizomycotina</taxon>
        <taxon>Dothideomycetes</taxon>
        <taxon>Pleosporomycetidae</taxon>
        <taxon>Pleosporales</taxon>
        <taxon>Massarineae</taxon>
        <taxon>Lentitheciaceae</taxon>
        <taxon>Lentithecium</taxon>
    </lineage>
</organism>
<gene>
    <name evidence="2" type="ORF">K458DRAFT_416074</name>
</gene>
<protein>
    <submittedName>
        <fullName evidence="2">Uncharacterized protein</fullName>
    </submittedName>
</protein>
<feature type="region of interest" description="Disordered" evidence="1">
    <location>
        <begin position="47"/>
        <end position="81"/>
    </location>
</feature>
<sequence>MSASSAGTSSSAVRSAPCAWPRPFQLTLAGTSAVETVAGAAGLDLGLSAGAPERAGRAPQSGKGNGPLTLACPRPGWRAPT</sequence>
<dbReference type="AlphaFoldDB" id="A0A6G1J839"/>